<keyword evidence="2" id="KW-1185">Reference proteome</keyword>
<accession>A0A1R1Y7T4</accession>
<organism evidence="1 2">
    <name type="scientific">Smittium culicis</name>
    <dbReference type="NCBI Taxonomy" id="133412"/>
    <lineage>
        <taxon>Eukaryota</taxon>
        <taxon>Fungi</taxon>
        <taxon>Fungi incertae sedis</taxon>
        <taxon>Zoopagomycota</taxon>
        <taxon>Kickxellomycotina</taxon>
        <taxon>Harpellomycetes</taxon>
        <taxon>Harpellales</taxon>
        <taxon>Legeriomycetaceae</taxon>
        <taxon>Smittium</taxon>
    </lineage>
</organism>
<name>A0A1R1Y7T4_9FUNG</name>
<gene>
    <name evidence="1" type="ORF">AYI69_g5198</name>
</gene>
<evidence type="ECO:0000313" key="1">
    <source>
        <dbReference type="EMBL" id="OMJ22923.1"/>
    </source>
</evidence>
<comment type="caution">
    <text evidence="1">The sequence shown here is derived from an EMBL/GenBank/DDBJ whole genome shotgun (WGS) entry which is preliminary data.</text>
</comment>
<dbReference type="Proteomes" id="UP000187429">
    <property type="component" value="Unassembled WGS sequence"/>
</dbReference>
<protein>
    <submittedName>
        <fullName evidence="1">Uncharacterized protein</fullName>
    </submittedName>
</protein>
<dbReference type="AlphaFoldDB" id="A0A1R1Y7T4"/>
<sequence>MTKKTIFDEIHDIKDLADSINKVLAAESYPEVTLNPYGPINLETKKQQLVDSLEKIRTSLVNFKNSNDSFLHGNVKAQNDGNLSADQKSESDSDSLINIKKILTSFKSKSDKQIQTSTLYRDLKNCRIELESAAFEKIKHQILQTTSSSLTKISNWKKYFKKLCSSLGLNYYEDDSNKSNISSTVTVFGDIFVLDVDIGCDGNIHKAAVSYAIDDVHDEKV</sequence>
<evidence type="ECO:0000313" key="2">
    <source>
        <dbReference type="Proteomes" id="UP000187429"/>
    </source>
</evidence>
<reference evidence="2" key="1">
    <citation type="submission" date="2017-01" db="EMBL/GenBank/DDBJ databases">
        <authorList>
            <person name="Wang Y."/>
            <person name="White M."/>
            <person name="Kvist S."/>
            <person name="Moncalvo J.-M."/>
        </authorList>
    </citation>
    <scope>NUCLEOTIDE SEQUENCE [LARGE SCALE GENOMIC DNA]</scope>
    <source>
        <strain evidence="2">ID-206-W2</strain>
    </source>
</reference>
<dbReference type="EMBL" id="LSSM01002136">
    <property type="protein sequence ID" value="OMJ22923.1"/>
    <property type="molecule type" value="Genomic_DNA"/>
</dbReference>
<proteinExistence type="predicted"/>
<dbReference type="OrthoDB" id="5599077at2759"/>